<dbReference type="Proteomes" id="UP000011715">
    <property type="component" value="Unassembled WGS sequence"/>
</dbReference>
<dbReference type="PANTHER" id="PTHR43377:SF12">
    <property type="entry name" value="BINDING ROSSMANN FOLD OXIDOREDUCTASE, PUTATIVE (AFU_ORTHOLOGUE AFUA_3G11840)-RELATED"/>
    <property type="match status" value="1"/>
</dbReference>
<dbReference type="STRING" id="644358.A0A0C4DS22"/>
<dbReference type="VEuPathDB" id="FungiDB:MAPG_02692"/>
<dbReference type="AlphaFoldDB" id="A0A0C4DS22"/>
<protein>
    <submittedName>
        <fullName evidence="2 3">Uncharacterized protein</fullName>
    </submittedName>
</protein>
<evidence type="ECO:0000313" key="4">
    <source>
        <dbReference type="Proteomes" id="UP000011715"/>
    </source>
</evidence>
<reference evidence="2" key="2">
    <citation type="submission" date="2010-05" db="EMBL/GenBank/DDBJ databases">
        <title>The Genome Sequence of Magnaporthe poae strain ATCC 64411.</title>
        <authorList>
            <consortium name="The Broad Institute Genome Sequencing Platform"/>
            <consortium name="Broad Institute Genome Sequencing Center for Infectious Disease"/>
            <person name="Ma L.-J."/>
            <person name="Dead R."/>
            <person name="Young S."/>
            <person name="Zeng Q."/>
            <person name="Koehrsen M."/>
            <person name="Alvarado L."/>
            <person name="Berlin A."/>
            <person name="Chapman S.B."/>
            <person name="Chen Z."/>
            <person name="Freedman E."/>
            <person name="Gellesch M."/>
            <person name="Goldberg J."/>
            <person name="Griggs A."/>
            <person name="Gujja S."/>
            <person name="Heilman E.R."/>
            <person name="Heiman D."/>
            <person name="Hepburn T."/>
            <person name="Howarth C."/>
            <person name="Jen D."/>
            <person name="Larson L."/>
            <person name="Mehta T."/>
            <person name="Neiman D."/>
            <person name="Pearson M."/>
            <person name="Roberts A."/>
            <person name="Saif S."/>
            <person name="Shea T."/>
            <person name="Shenoy N."/>
            <person name="Sisk P."/>
            <person name="Stolte C."/>
            <person name="Sykes S."/>
            <person name="Walk T."/>
            <person name="White J."/>
            <person name="Yandava C."/>
            <person name="Haas B."/>
            <person name="Nusbaum C."/>
            <person name="Birren B."/>
        </authorList>
    </citation>
    <scope>NUCLEOTIDE SEQUENCE</scope>
    <source>
        <strain evidence="2">ATCC 64411</strain>
    </source>
</reference>
<dbReference type="EnsemblFungi" id="MAPG_02692T0">
    <property type="protein sequence ID" value="MAPG_02692T0"/>
    <property type="gene ID" value="MAPG_02692"/>
</dbReference>
<reference evidence="3" key="5">
    <citation type="submission" date="2015-06" db="UniProtKB">
        <authorList>
            <consortium name="EnsemblFungi"/>
        </authorList>
    </citation>
    <scope>IDENTIFICATION</scope>
    <source>
        <strain evidence="3">ATCC 64411</strain>
    </source>
</reference>
<dbReference type="EMBL" id="ADBL01000657">
    <property type="status" value="NOT_ANNOTATED_CDS"/>
    <property type="molecule type" value="Genomic_DNA"/>
</dbReference>
<reference evidence="4" key="1">
    <citation type="submission" date="2010-05" db="EMBL/GenBank/DDBJ databases">
        <title>The genome sequence of Magnaporthe poae strain ATCC 64411.</title>
        <authorList>
            <person name="Ma L.-J."/>
            <person name="Dead R."/>
            <person name="Young S."/>
            <person name="Zeng Q."/>
            <person name="Koehrsen M."/>
            <person name="Alvarado L."/>
            <person name="Berlin A."/>
            <person name="Chapman S.B."/>
            <person name="Chen Z."/>
            <person name="Freedman E."/>
            <person name="Gellesch M."/>
            <person name="Goldberg J."/>
            <person name="Griggs A."/>
            <person name="Gujja S."/>
            <person name="Heilman E.R."/>
            <person name="Heiman D."/>
            <person name="Hepburn T."/>
            <person name="Howarth C."/>
            <person name="Jen D."/>
            <person name="Larson L."/>
            <person name="Mehta T."/>
            <person name="Neiman D."/>
            <person name="Pearson M."/>
            <person name="Roberts A."/>
            <person name="Saif S."/>
            <person name="Shea T."/>
            <person name="Shenoy N."/>
            <person name="Sisk P."/>
            <person name="Stolte C."/>
            <person name="Sykes S."/>
            <person name="Walk T."/>
            <person name="White J."/>
            <person name="Yandava C."/>
            <person name="Haas B."/>
            <person name="Nusbaum C."/>
            <person name="Birren B."/>
        </authorList>
    </citation>
    <scope>NUCLEOTIDE SEQUENCE [LARGE SCALE GENOMIC DNA]</scope>
    <source>
        <strain evidence="4">ATCC 64411 / 73-15</strain>
    </source>
</reference>
<evidence type="ECO:0000313" key="3">
    <source>
        <dbReference type="EnsemblFungi" id="MAPG_02692T0"/>
    </source>
</evidence>
<dbReference type="Gene3D" id="3.30.360.10">
    <property type="entry name" value="Dihydrodipicolinate Reductase, domain 2"/>
    <property type="match status" value="2"/>
</dbReference>
<evidence type="ECO:0000256" key="1">
    <source>
        <dbReference type="SAM" id="MobiDB-lite"/>
    </source>
</evidence>
<reference evidence="2" key="3">
    <citation type="submission" date="2011-03" db="EMBL/GenBank/DDBJ databases">
        <title>Annotation of Magnaporthe poae ATCC 64411.</title>
        <authorList>
            <person name="Ma L.-J."/>
            <person name="Dead R."/>
            <person name="Young S.K."/>
            <person name="Zeng Q."/>
            <person name="Gargeya S."/>
            <person name="Fitzgerald M."/>
            <person name="Haas B."/>
            <person name="Abouelleil A."/>
            <person name="Alvarado L."/>
            <person name="Arachchi H.M."/>
            <person name="Berlin A."/>
            <person name="Brown A."/>
            <person name="Chapman S.B."/>
            <person name="Chen Z."/>
            <person name="Dunbar C."/>
            <person name="Freedman E."/>
            <person name="Gearin G."/>
            <person name="Gellesch M."/>
            <person name="Goldberg J."/>
            <person name="Griggs A."/>
            <person name="Gujja S."/>
            <person name="Heiman D."/>
            <person name="Howarth C."/>
            <person name="Larson L."/>
            <person name="Lui A."/>
            <person name="MacDonald P.J.P."/>
            <person name="Mehta T."/>
            <person name="Montmayeur A."/>
            <person name="Murphy C."/>
            <person name="Neiman D."/>
            <person name="Pearson M."/>
            <person name="Priest M."/>
            <person name="Roberts A."/>
            <person name="Saif S."/>
            <person name="Shea T."/>
            <person name="Shenoy N."/>
            <person name="Sisk P."/>
            <person name="Stolte C."/>
            <person name="Sykes S."/>
            <person name="Yandava C."/>
            <person name="Wortman J."/>
            <person name="Nusbaum C."/>
            <person name="Birren B."/>
        </authorList>
    </citation>
    <scope>NUCLEOTIDE SEQUENCE</scope>
    <source>
        <strain evidence="2">ATCC 64411</strain>
    </source>
</reference>
<reference evidence="3" key="4">
    <citation type="journal article" date="2015" name="G3 (Bethesda)">
        <title>Genome sequences of three phytopathogenic species of the Magnaporthaceae family of fungi.</title>
        <authorList>
            <person name="Okagaki L.H."/>
            <person name="Nunes C.C."/>
            <person name="Sailsbery J."/>
            <person name="Clay B."/>
            <person name="Brown D."/>
            <person name="John T."/>
            <person name="Oh Y."/>
            <person name="Young N."/>
            <person name="Fitzgerald M."/>
            <person name="Haas B.J."/>
            <person name="Zeng Q."/>
            <person name="Young S."/>
            <person name="Adiconis X."/>
            <person name="Fan L."/>
            <person name="Levin J.Z."/>
            <person name="Mitchell T.K."/>
            <person name="Okubara P.A."/>
            <person name="Farman M.L."/>
            <person name="Kohn L.M."/>
            <person name="Birren B."/>
            <person name="Ma L.-J."/>
            <person name="Dean R.A."/>
        </authorList>
    </citation>
    <scope>NUCLEOTIDE SEQUENCE</scope>
    <source>
        <strain evidence="3">ATCC 64411 / 73-15</strain>
    </source>
</reference>
<dbReference type="EMBL" id="ADBL01000658">
    <property type="status" value="NOT_ANNOTATED_CDS"/>
    <property type="molecule type" value="Genomic_DNA"/>
</dbReference>
<accession>A0A0C4DS22</accession>
<dbReference type="OrthoDB" id="2129491at2759"/>
<dbReference type="SUPFAM" id="SSF55347">
    <property type="entry name" value="Glyceraldehyde-3-phosphate dehydrogenase-like, C-terminal domain"/>
    <property type="match status" value="1"/>
</dbReference>
<sequence length="414" mass="45246">MGDAGDIFFTPPPPPKSPSPPRILIVGAGSRGQTYARAVTSATVGIILRRLLLQDRVIGEILDVVHTEPIGHWHFAHSYVRGNWRREDTSAPSLLAKCCHDVDLLLWLLCSPPTCTSDDGEGTPGLGPHVPATVSSAGSLKLFKQSRKPQEAGAATNCLSCPIESSCQFSAKRIYVDGNDGDAMQSLGSSNRSWPVNVVVPDIESYSNKAQAKAALLAKLAEDYDANAPDCEVRARNWFGRCVWESDNDVCDSQVVTMTWDEEEAPSGGSSKGKGRGAKTATLHMVAQTKKLCHRYTHIYGEHGELYADSTTITVEDFRTGQTTVYRPRIETLGHGGGDNGLTRQFVLAVDRVKNQGWTADRAQREHIGCTLDDVLRSHAVVFCAEQARKGRTVVDFQRWWREEVEGKGNLAAE</sequence>
<evidence type="ECO:0000313" key="2">
    <source>
        <dbReference type="EMBL" id="KLU83639.1"/>
    </source>
</evidence>
<keyword evidence="4" id="KW-1185">Reference proteome</keyword>
<dbReference type="EMBL" id="GL876967">
    <property type="protein sequence ID" value="KLU83639.1"/>
    <property type="molecule type" value="Genomic_DNA"/>
</dbReference>
<dbReference type="InterPro" id="IPR051450">
    <property type="entry name" value="Gfo/Idh/MocA_Oxidoreductases"/>
</dbReference>
<feature type="compositionally biased region" description="Pro residues" evidence="1">
    <location>
        <begin position="10"/>
        <end position="20"/>
    </location>
</feature>
<feature type="region of interest" description="Disordered" evidence="1">
    <location>
        <begin position="1"/>
        <end position="20"/>
    </location>
</feature>
<dbReference type="PANTHER" id="PTHR43377">
    <property type="entry name" value="BILIVERDIN REDUCTASE A"/>
    <property type="match status" value="1"/>
</dbReference>
<dbReference type="OMA" id="PVEIEHC"/>
<organism evidence="3 4">
    <name type="scientific">Magnaporthiopsis poae (strain ATCC 64411 / 73-15)</name>
    <name type="common">Kentucky bluegrass fungus</name>
    <name type="synonym">Magnaporthe poae</name>
    <dbReference type="NCBI Taxonomy" id="644358"/>
    <lineage>
        <taxon>Eukaryota</taxon>
        <taxon>Fungi</taxon>
        <taxon>Dikarya</taxon>
        <taxon>Ascomycota</taxon>
        <taxon>Pezizomycotina</taxon>
        <taxon>Sordariomycetes</taxon>
        <taxon>Sordariomycetidae</taxon>
        <taxon>Magnaporthales</taxon>
        <taxon>Magnaporthaceae</taxon>
        <taxon>Magnaporthiopsis</taxon>
    </lineage>
</organism>
<name>A0A0C4DS22_MAGP6</name>
<proteinExistence type="predicted"/>
<dbReference type="eggNOG" id="ENOG502QQXH">
    <property type="taxonomic scope" value="Eukaryota"/>
</dbReference>
<gene>
    <name evidence="2" type="ORF">MAPG_02692</name>
</gene>